<dbReference type="InterPro" id="IPR001789">
    <property type="entry name" value="Sig_transdc_resp-reg_receiver"/>
</dbReference>
<dbReference type="Gene3D" id="3.30.70.270">
    <property type="match status" value="1"/>
</dbReference>
<keyword evidence="2" id="KW-0175">Coiled coil</keyword>
<dbReference type="Gene3D" id="3.40.50.2300">
    <property type="match status" value="1"/>
</dbReference>
<feature type="domain" description="Response regulatory" evidence="3">
    <location>
        <begin position="13"/>
        <end position="129"/>
    </location>
</feature>
<dbReference type="InterPro" id="IPR052155">
    <property type="entry name" value="Biofilm_reg_signaling"/>
</dbReference>
<evidence type="ECO:0000259" key="4">
    <source>
        <dbReference type="PROSITE" id="PS50883"/>
    </source>
</evidence>
<dbReference type="InterPro" id="IPR029787">
    <property type="entry name" value="Nucleotide_cyclase"/>
</dbReference>
<evidence type="ECO:0000256" key="2">
    <source>
        <dbReference type="SAM" id="Coils"/>
    </source>
</evidence>
<sequence>MVFYNSEDSNKYNILLVDDTPENLRLLSDLLSQQGYKVRSVMNGRTAIKAAQAKPPDLILLDINMPQMNGYQVCQELKIIDETQEIPIIFISALNEVFDKVKAFRVGGCDYISKPFQIEEVLARVKHQLKLKTTQNELKDLNLKLEARVQERTQKLQESNQALSQEIQERKRIQQKLLDMALHDSLTGLPNRALFMERLESAIQGLKMSSDRQFAVLFLDCDRFKVINDSLGHLVGDQLLQAIAQRINSLLDPNMLLARLGGDEFTILIESTGSLEEVQNLAETILKSLSYSFQLQHHEVFINASIGIVLSHPDYHKPEYVLRDADTAMYKAKAMGKGQYHVFDPTMHELALKRLNLETALRKAIEHQEFLIHYQPIINLQTGKISGFEALVRWQHPQKGLISPGEFIPICEETGLINDIGYWVFQQACHQLKIWQQTLKNDSLKISINLSVRQFSQINLMEKVAETVTQTQILPQCLTMEITESALIENPMHARTLLHEIRDRDIHISLDDFGTGYSSLSYLHTLPIDILKIDRSFINTLSQDPSDLGLIPPIIQIGQTLNMKVVAEGIETPKQLEILRQLNCDFGQGYWFAKPLNIREATALLQSNPQW</sequence>
<evidence type="ECO:0000313" key="7">
    <source>
        <dbReference type="Proteomes" id="UP001235303"/>
    </source>
</evidence>
<dbReference type="SUPFAM" id="SSF55073">
    <property type="entry name" value="Nucleotide cyclase"/>
    <property type="match status" value="1"/>
</dbReference>
<dbReference type="InterPro" id="IPR043128">
    <property type="entry name" value="Rev_trsase/Diguanyl_cyclase"/>
</dbReference>
<protein>
    <submittedName>
        <fullName evidence="6">EAL domain-containing protein</fullName>
    </submittedName>
</protein>
<dbReference type="Pfam" id="PF00990">
    <property type="entry name" value="GGDEF"/>
    <property type="match status" value="1"/>
</dbReference>
<dbReference type="PROSITE" id="PS50887">
    <property type="entry name" value="GGDEF"/>
    <property type="match status" value="1"/>
</dbReference>
<dbReference type="InterPro" id="IPR000160">
    <property type="entry name" value="GGDEF_dom"/>
</dbReference>
<feature type="domain" description="EAL" evidence="4">
    <location>
        <begin position="354"/>
        <end position="609"/>
    </location>
</feature>
<keyword evidence="7" id="KW-1185">Reference proteome</keyword>
<dbReference type="InterPro" id="IPR001633">
    <property type="entry name" value="EAL_dom"/>
</dbReference>
<dbReference type="Pfam" id="PF00563">
    <property type="entry name" value="EAL"/>
    <property type="match status" value="1"/>
</dbReference>
<dbReference type="SMART" id="SM00448">
    <property type="entry name" value="REC"/>
    <property type="match status" value="1"/>
</dbReference>
<dbReference type="SUPFAM" id="SSF52172">
    <property type="entry name" value="CheY-like"/>
    <property type="match status" value="1"/>
</dbReference>
<feature type="modified residue" description="4-aspartylphosphate" evidence="1">
    <location>
        <position position="62"/>
    </location>
</feature>
<dbReference type="PROSITE" id="PS50110">
    <property type="entry name" value="RESPONSE_REGULATORY"/>
    <property type="match status" value="1"/>
</dbReference>
<dbReference type="PROSITE" id="PS50883">
    <property type="entry name" value="EAL"/>
    <property type="match status" value="1"/>
</dbReference>
<comment type="caution">
    <text evidence="6">The sequence shown here is derived from an EMBL/GenBank/DDBJ whole genome shotgun (WGS) entry which is preliminary data.</text>
</comment>
<evidence type="ECO:0000259" key="5">
    <source>
        <dbReference type="PROSITE" id="PS50887"/>
    </source>
</evidence>
<dbReference type="Gene3D" id="3.20.20.450">
    <property type="entry name" value="EAL domain"/>
    <property type="match status" value="1"/>
</dbReference>
<gene>
    <name evidence="6" type="ORF">PMG71_17430</name>
</gene>
<dbReference type="EMBL" id="JAQOSP010000109">
    <property type="protein sequence ID" value="MDJ1171213.1"/>
    <property type="molecule type" value="Genomic_DNA"/>
</dbReference>
<dbReference type="InterPro" id="IPR011006">
    <property type="entry name" value="CheY-like_superfamily"/>
</dbReference>
<dbReference type="InterPro" id="IPR035919">
    <property type="entry name" value="EAL_sf"/>
</dbReference>
<evidence type="ECO:0000259" key="3">
    <source>
        <dbReference type="PROSITE" id="PS50110"/>
    </source>
</evidence>
<evidence type="ECO:0000256" key="1">
    <source>
        <dbReference type="PROSITE-ProRule" id="PRU00169"/>
    </source>
</evidence>
<dbReference type="SUPFAM" id="SSF141868">
    <property type="entry name" value="EAL domain-like"/>
    <property type="match status" value="1"/>
</dbReference>
<dbReference type="Pfam" id="PF00072">
    <property type="entry name" value="Response_reg"/>
    <property type="match status" value="1"/>
</dbReference>
<dbReference type="PANTHER" id="PTHR44757:SF2">
    <property type="entry name" value="BIOFILM ARCHITECTURE MAINTENANCE PROTEIN MBAA"/>
    <property type="match status" value="1"/>
</dbReference>
<reference evidence="6 7" key="1">
    <citation type="submission" date="2023-01" db="EMBL/GenBank/DDBJ databases">
        <title>Novel diversity within Roseofilum (Cyanobacteria; Desertifilaceae) from marine benthic mats with descriptions of four novel species.</title>
        <authorList>
            <person name="Wang Y."/>
            <person name="Berthold D.E."/>
            <person name="Hu J."/>
            <person name="Lefler F.W."/>
            <person name="Laughinghouse H.D. IV."/>
        </authorList>
    </citation>
    <scope>NUCLEOTIDE SEQUENCE [LARGE SCALE GENOMIC DNA]</scope>
    <source>
        <strain evidence="6 7">BLCC-M154</strain>
    </source>
</reference>
<feature type="coiled-coil region" evidence="2">
    <location>
        <begin position="124"/>
        <end position="176"/>
    </location>
</feature>
<organism evidence="6 7">
    <name type="scientific">Roseofilum acuticapitatum BLCC-M154</name>
    <dbReference type="NCBI Taxonomy" id="3022444"/>
    <lineage>
        <taxon>Bacteria</taxon>
        <taxon>Bacillati</taxon>
        <taxon>Cyanobacteriota</taxon>
        <taxon>Cyanophyceae</taxon>
        <taxon>Desertifilales</taxon>
        <taxon>Desertifilaceae</taxon>
        <taxon>Roseofilum</taxon>
        <taxon>Roseofilum acuticapitatum</taxon>
    </lineage>
</organism>
<accession>A0ABT7AWC2</accession>
<dbReference type="CDD" id="cd01948">
    <property type="entry name" value="EAL"/>
    <property type="match status" value="1"/>
</dbReference>
<name>A0ABT7AWC2_9CYAN</name>
<dbReference type="SMART" id="SM00267">
    <property type="entry name" value="GGDEF"/>
    <property type="match status" value="1"/>
</dbReference>
<dbReference type="CDD" id="cd01949">
    <property type="entry name" value="GGDEF"/>
    <property type="match status" value="1"/>
</dbReference>
<dbReference type="Proteomes" id="UP001235303">
    <property type="component" value="Unassembled WGS sequence"/>
</dbReference>
<keyword evidence="1" id="KW-0597">Phosphoprotein</keyword>
<dbReference type="SMART" id="SM00052">
    <property type="entry name" value="EAL"/>
    <property type="match status" value="1"/>
</dbReference>
<feature type="domain" description="GGDEF" evidence="5">
    <location>
        <begin position="212"/>
        <end position="345"/>
    </location>
</feature>
<dbReference type="PANTHER" id="PTHR44757">
    <property type="entry name" value="DIGUANYLATE CYCLASE DGCP"/>
    <property type="match status" value="1"/>
</dbReference>
<proteinExistence type="predicted"/>
<dbReference type="CDD" id="cd19920">
    <property type="entry name" value="REC_PA4781-like"/>
    <property type="match status" value="1"/>
</dbReference>
<dbReference type="RefSeq" id="WP_283754968.1">
    <property type="nucleotide sequence ID" value="NZ_JAQOSP010000109.1"/>
</dbReference>
<dbReference type="NCBIfam" id="TIGR00254">
    <property type="entry name" value="GGDEF"/>
    <property type="match status" value="1"/>
</dbReference>
<evidence type="ECO:0000313" key="6">
    <source>
        <dbReference type="EMBL" id="MDJ1171213.1"/>
    </source>
</evidence>